<evidence type="ECO:0000313" key="2">
    <source>
        <dbReference type="Proteomes" id="UP000434052"/>
    </source>
</evidence>
<dbReference type="Pfam" id="PF12224">
    <property type="entry name" value="Amidoligase_2"/>
    <property type="match status" value="1"/>
</dbReference>
<protein>
    <submittedName>
        <fullName evidence="1">Amidoligase</fullName>
    </submittedName>
</protein>
<keyword evidence="1" id="KW-0436">Ligase</keyword>
<sequence length="345" mass="39357">MYHYGRRSQRGGWMTFVLPTVTEKSDGSPRHVGLEFEFAGMDINEAAAAVCEVFGGTPCEDGTFVCRVENTAYGNFSVELDSSLLRSKGYISLLRDIGIDLDASQEKRIERFLLDVAEELVPYEVVAPPIPMTELDSMDDLREALHRRKAKGTRASILYAFGLQFNIEPPDLSVATLTNFLKAFLLCYPWLREAADIDVSRVLSPFIDKFPSGYTRLVTDPEYMPADIKFLIDGYLDSNSTRNRPLDCLPLFAHLDRDRVMSRAREKHLIKPRPAFHYRLPNCLIDDPNWRIADEWALWTEVDELSRRPDTLAAMAEDFQNTPGFPFDLFTSSWKEKVPVWLGRA</sequence>
<dbReference type="InterPro" id="IPR022025">
    <property type="entry name" value="Amidoligase_2"/>
</dbReference>
<gene>
    <name evidence="1" type="ORF">DQK91_09525</name>
</gene>
<dbReference type="EMBL" id="QMIF01000005">
    <property type="protein sequence ID" value="TVM34131.1"/>
    <property type="molecule type" value="Genomic_DNA"/>
</dbReference>
<dbReference type="AlphaFoldDB" id="A0A6P1ZHS5"/>
<proteinExistence type="predicted"/>
<comment type="caution">
    <text evidence="1">The sequence shown here is derived from an EMBL/GenBank/DDBJ whole genome shotgun (WGS) entry which is preliminary data.</text>
</comment>
<dbReference type="GO" id="GO:0016874">
    <property type="term" value="F:ligase activity"/>
    <property type="evidence" value="ECO:0007669"/>
    <property type="project" value="UniProtKB-KW"/>
</dbReference>
<name>A0A6P1ZHS5_9BACT</name>
<organism evidence="1 2">
    <name type="scientific">Oceanidesulfovibrio marinus</name>
    <dbReference type="NCBI Taxonomy" id="370038"/>
    <lineage>
        <taxon>Bacteria</taxon>
        <taxon>Pseudomonadati</taxon>
        <taxon>Thermodesulfobacteriota</taxon>
        <taxon>Desulfovibrionia</taxon>
        <taxon>Desulfovibrionales</taxon>
        <taxon>Desulfovibrionaceae</taxon>
        <taxon>Oceanidesulfovibrio</taxon>
    </lineage>
</organism>
<reference evidence="1 2" key="1">
    <citation type="submission" date="2018-06" db="EMBL/GenBank/DDBJ databases">
        <title>Complete genome of Desulfovibrio marinus P48SEP.</title>
        <authorList>
            <person name="Crispim J.S."/>
            <person name="Vidigal P.M.P."/>
            <person name="Silva L.C.F."/>
            <person name="Araujo L.C."/>
            <person name="Laguardia C.N."/>
            <person name="Dias R.S."/>
            <person name="Sousa M.P."/>
            <person name="Paula S.O."/>
            <person name="Silva C."/>
        </authorList>
    </citation>
    <scope>NUCLEOTIDE SEQUENCE [LARGE SCALE GENOMIC DNA]</scope>
    <source>
        <strain evidence="1 2">P48SEP</strain>
    </source>
</reference>
<evidence type="ECO:0000313" key="1">
    <source>
        <dbReference type="EMBL" id="TVM34131.1"/>
    </source>
</evidence>
<accession>A0A6P1ZHS5</accession>
<dbReference type="OrthoDB" id="5597599at2"/>
<dbReference type="Proteomes" id="UP000434052">
    <property type="component" value="Unassembled WGS sequence"/>
</dbReference>